<keyword evidence="4 8" id="KW-1003">Cell membrane</keyword>
<evidence type="ECO:0000256" key="3">
    <source>
        <dbReference type="ARBA" id="ARBA00022448"/>
    </source>
</evidence>
<keyword evidence="7 8" id="KW-0472">Membrane</keyword>
<evidence type="ECO:0000256" key="4">
    <source>
        <dbReference type="ARBA" id="ARBA00022475"/>
    </source>
</evidence>
<dbReference type="EMBL" id="QUMS01000003">
    <property type="protein sequence ID" value="REG07063.1"/>
    <property type="molecule type" value="Genomic_DNA"/>
</dbReference>
<keyword evidence="6 8" id="KW-1133">Transmembrane helix</keyword>
<dbReference type="GO" id="GO:0005315">
    <property type="term" value="F:phosphate transmembrane transporter activity"/>
    <property type="evidence" value="ECO:0007669"/>
    <property type="project" value="InterPro"/>
</dbReference>
<dbReference type="GO" id="GO:0005886">
    <property type="term" value="C:plasma membrane"/>
    <property type="evidence" value="ECO:0007669"/>
    <property type="project" value="UniProtKB-SubCell"/>
</dbReference>
<dbReference type="RefSeq" id="WP_116225542.1">
    <property type="nucleotide sequence ID" value="NZ_AP018437.1"/>
</dbReference>
<proteinExistence type="inferred from homology"/>
<gene>
    <name evidence="10" type="ORF">DFR64_2266</name>
</gene>
<feature type="transmembrane region" description="Helical" evidence="8">
    <location>
        <begin position="142"/>
        <end position="162"/>
    </location>
</feature>
<comment type="caution">
    <text evidence="10">The sequence shown here is derived from an EMBL/GenBank/DDBJ whole genome shotgun (WGS) entry which is preliminary data.</text>
</comment>
<evidence type="ECO:0000256" key="6">
    <source>
        <dbReference type="ARBA" id="ARBA00022989"/>
    </source>
</evidence>
<dbReference type="PANTHER" id="PTHR43470:SF3">
    <property type="entry name" value="PHOSPHATE TRANSPORT SYSTEM PERMEASE PROTEIN PSTA-RELATED"/>
    <property type="match status" value="1"/>
</dbReference>
<name>A0A347ZVN7_9CHLR</name>
<comment type="subcellular location">
    <subcellularLocation>
        <location evidence="1 8">Cell membrane</location>
        <topology evidence="1 8">Multi-pass membrane protein</topology>
    </subcellularLocation>
</comment>
<reference evidence="10 11" key="1">
    <citation type="submission" date="2018-08" db="EMBL/GenBank/DDBJ databases">
        <title>Genomic Encyclopedia of Type Strains, Phase IV (KMG-IV): sequencing the most valuable type-strain genomes for metagenomic binning, comparative biology and taxonomic classification.</title>
        <authorList>
            <person name="Goeker M."/>
        </authorList>
    </citation>
    <scope>NUCLEOTIDE SEQUENCE [LARGE SCALE GENOMIC DNA]</scope>
    <source>
        <strain evidence="10 11">DSM 23923</strain>
    </source>
</reference>
<dbReference type="PROSITE" id="PS50928">
    <property type="entry name" value="ABC_TM1"/>
    <property type="match status" value="1"/>
</dbReference>
<dbReference type="CDD" id="cd06261">
    <property type="entry name" value="TM_PBP2"/>
    <property type="match status" value="1"/>
</dbReference>
<evidence type="ECO:0000256" key="5">
    <source>
        <dbReference type="ARBA" id="ARBA00022692"/>
    </source>
</evidence>
<evidence type="ECO:0000256" key="2">
    <source>
        <dbReference type="ARBA" id="ARBA00007069"/>
    </source>
</evidence>
<accession>A0A347ZVN7</accession>
<evidence type="ECO:0000259" key="9">
    <source>
        <dbReference type="PROSITE" id="PS50928"/>
    </source>
</evidence>
<protein>
    <recommendedName>
        <fullName evidence="8">Phosphate transport system permease protein PstA</fullName>
    </recommendedName>
</protein>
<organism evidence="10 11">
    <name type="scientific">Pelolinea submarina</name>
    <dbReference type="NCBI Taxonomy" id="913107"/>
    <lineage>
        <taxon>Bacteria</taxon>
        <taxon>Bacillati</taxon>
        <taxon>Chloroflexota</taxon>
        <taxon>Anaerolineae</taxon>
        <taxon>Anaerolineales</taxon>
        <taxon>Anaerolineaceae</taxon>
        <taxon>Pelolinea</taxon>
    </lineage>
</organism>
<dbReference type="Proteomes" id="UP000256388">
    <property type="component" value="Unassembled WGS sequence"/>
</dbReference>
<feature type="transmembrane region" description="Helical" evidence="8">
    <location>
        <begin position="26"/>
        <end position="47"/>
    </location>
</feature>
<keyword evidence="11" id="KW-1185">Reference proteome</keyword>
<dbReference type="GO" id="GO:0035435">
    <property type="term" value="P:phosphate ion transmembrane transport"/>
    <property type="evidence" value="ECO:0007669"/>
    <property type="project" value="InterPro"/>
</dbReference>
<dbReference type="NCBIfam" id="TIGR00974">
    <property type="entry name" value="3a0107s02c"/>
    <property type="match status" value="1"/>
</dbReference>
<feature type="domain" description="ABC transmembrane type-1" evidence="9">
    <location>
        <begin position="75"/>
        <end position="281"/>
    </location>
</feature>
<dbReference type="InterPro" id="IPR000515">
    <property type="entry name" value="MetI-like"/>
</dbReference>
<feature type="transmembrane region" description="Helical" evidence="8">
    <location>
        <begin position="67"/>
        <end position="100"/>
    </location>
</feature>
<dbReference type="OrthoDB" id="9785113at2"/>
<evidence type="ECO:0000313" key="11">
    <source>
        <dbReference type="Proteomes" id="UP000256388"/>
    </source>
</evidence>
<evidence type="ECO:0000256" key="1">
    <source>
        <dbReference type="ARBA" id="ARBA00004651"/>
    </source>
</evidence>
<feature type="transmembrane region" description="Helical" evidence="8">
    <location>
        <begin position="262"/>
        <end position="284"/>
    </location>
</feature>
<feature type="transmembrane region" description="Helical" evidence="8">
    <location>
        <begin position="112"/>
        <end position="136"/>
    </location>
</feature>
<dbReference type="SUPFAM" id="SSF161098">
    <property type="entry name" value="MetI-like"/>
    <property type="match status" value="1"/>
</dbReference>
<comment type="caution">
    <text evidence="8">Lacks conserved residue(s) required for the propagation of feature annotation.</text>
</comment>
<sequence length="294" mass="31967">MRRYPEPKESRFGITRQQSQKIGFSFIRLISLITVLPILGIIVYIIVKGGSHISWEFLTSMPSDGMRAGGILPAIVGTFYLMAGTALFSIPLGIAAGIYLSEYAQDSYWTRFIRVAIISLGGVPSVVYGLFGLGLFVLFCNFGISILSASLTLSIMTLPVIISTTEEALRSVPYRFRVVGVSLGGTQWQTITRVILPQALPGILTGIILGLERAVGETAPILFTGATFYLPHLPSSPLDATMALPYHIYVISTQVPGMSSGVQYGTVLVLMVFVLGMNLIASLIRSRARAKRQW</sequence>
<dbReference type="InterPro" id="IPR035906">
    <property type="entry name" value="MetI-like_sf"/>
</dbReference>
<keyword evidence="5 8" id="KW-0812">Transmembrane</keyword>
<keyword evidence="3" id="KW-0813">Transport</keyword>
<evidence type="ECO:0000256" key="7">
    <source>
        <dbReference type="ARBA" id="ARBA00023136"/>
    </source>
</evidence>
<dbReference type="Pfam" id="PF00528">
    <property type="entry name" value="BPD_transp_1"/>
    <property type="match status" value="1"/>
</dbReference>
<dbReference type="AlphaFoldDB" id="A0A347ZVN7"/>
<dbReference type="PANTHER" id="PTHR43470">
    <property type="entry name" value="PHOSPHATE TRANSPORT SYSTEM PERMEASE PROTEIN PSTA-RELATED"/>
    <property type="match status" value="1"/>
</dbReference>
<dbReference type="Gene3D" id="1.10.3720.10">
    <property type="entry name" value="MetI-like"/>
    <property type="match status" value="1"/>
</dbReference>
<comment type="similarity">
    <text evidence="2 8">Belongs to the binding-protein-dependent transport system permease family. CysTW subfamily.</text>
</comment>
<evidence type="ECO:0000313" key="10">
    <source>
        <dbReference type="EMBL" id="REG07063.1"/>
    </source>
</evidence>
<evidence type="ECO:0000256" key="8">
    <source>
        <dbReference type="RuleBase" id="RU363043"/>
    </source>
</evidence>
<dbReference type="InterPro" id="IPR005672">
    <property type="entry name" value="Phosphate_PstA"/>
</dbReference>